<evidence type="ECO:0000313" key="11">
    <source>
        <dbReference type="EMBL" id="KAL2916283.1"/>
    </source>
</evidence>
<keyword evidence="2 9" id="KW-0812">Transmembrane</keyword>
<keyword evidence="3 9" id="KW-1133">Transmembrane helix</keyword>
<comment type="subcellular location">
    <subcellularLocation>
        <location evidence="1">Membrane</location>
        <topology evidence="1">Multi-pass membrane protein</topology>
    </subcellularLocation>
</comment>
<dbReference type="InterPro" id="IPR017978">
    <property type="entry name" value="GPCR_3_C"/>
</dbReference>
<dbReference type="PANTHER" id="PTHR10519">
    <property type="entry name" value="GABA-B RECEPTOR"/>
    <property type="match status" value="1"/>
</dbReference>
<feature type="transmembrane region" description="Helical" evidence="9">
    <location>
        <begin position="619"/>
        <end position="636"/>
    </location>
</feature>
<evidence type="ECO:0000256" key="7">
    <source>
        <dbReference type="ARBA" id="ARBA00023180"/>
    </source>
</evidence>
<accession>A0ABR4N9T3</accession>
<reference evidence="11 12" key="1">
    <citation type="submission" date="2023-09" db="EMBL/GenBank/DDBJ databases">
        <title>Pangenome analysis of Batrachochytrium dendrobatidis and related Chytrids.</title>
        <authorList>
            <person name="Yacoub M.N."/>
            <person name="Stajich J.E."/>
            <person name="James T.Y."/>
        </authorList>
    </citation>
    <scope>NUCLEOTIDE SEQUENCE [LARGE SCALE GENOMIC DNA]</scope>
    <source>
        <strain evidence="11 12">JEL0888</strain>
    </source>
</reference>
<evidence type="ECO:0000259" key="10">
    <source>
        <dbReference type="PROSITE" id="PS50259"/>
    </source>
</evidence>
<feature type="transmembrane region" description="Helical" evidence="9">
    <location>
        <begin position="648"/>
        <end position="668"/>
    </location>
</feature>
<name>A0ABR4N9T3_9FUNG</name>
<keyword evidence="5 9" id="KW-0472">Membrane</keyword>
<evidence type="ECO:0000256" key="5">
    <source>
        <dbReference type="ARBA" id="ARBA00023136"/>
    </source>
</evidence>
<evidence type="ECO:0000256" key="6">
    <source>
        <dbReference type="ARBA" id="ARBA00023170"/>
    </source>
</evidence>
<evidence type="ECO:0000313" key="12">
    <source>
        <dbReference type="Proteomes" id="UP001527925"/>
    </source>
</evidence>
<proteinExistence type="predicted"/>
<dbReference type="EMBL" id="JADGIZ020000017">
    <property type="protein sequence ID" value="KAL2916283.1"/>
    <property type="molecule type" value="Genomic_DNA"/>
</dbReference>
<keyword evidence="8" id="KW-0807">Transducer</keyword>
<dbReference type="Proteomes" id="UP001527925">
    <property type="component" value="Unassembled WGS sequence"/>
</dbReference>
<dbReference type="Pfam" id="PF01094">
    <property type="entry name" value="ANF_receptor"/>
    <property type="match status" value="1"/>
</dbReference>
<dbReference type="PANTHER" id="PTHR10519:SF20">
    <property type="entry name" value="G-PROTEIN COUPLED RECEPTOR 156-RELATED"/>
    <property type="match status" value="1"/>
</dbReference>
<keyword evidence="4" id="KW-0297">G-protein coupled receptor</keyword>
<feature type="transmembrane region" description="Helical" evidence="9">
    <location>
        <begin position="425"/>
        <end position="448"/>
    </location>
</feature>
<feature type="domain" description="G-protein coupled receptors family 3 profile" evidence="10">
    <location>
        <begin position="466"/>
        <end position="690"/>
    </location>
</feature>
<dbReference type="InterPro" id="IPR002455">
    <property type="entry name" value="GPCR3_GABA-B"/>
</dbReference>
<evidence type="ECO:0000256" key="8">
    <source>
        <dbReference type="ARBA" id="ARBA00023224"/>
    </source>
</evidence>
<dbReference type="SUPFAM" id="SSF53822">
    <property type="entry name" value="Periplasmic binding protein-like I"/>
    <property type="match status" value="1"/>
</dbReference>
<evidence type="ECO:0000256" key="9">
    <source>
        <dbReference type="SAM" id="Phobius"/>
    </source>
</evidence>
<feature type="transmembrane region" description="Helical" evidence="9">
    <location>
        <begin position="460"/>
        <end position="479"/>
    </location>
</feature>
<evidence type="ECO:0000256" key="4">
    <source>
        <dbReference type="ARBA" id="ARBA00023040"/>
    </source>
</evidence>
<gene>
    <name evidence="11" type="ORF">HK105_204039</name>
</gene>
<dbReference type="Gene3D" id="3.40.50.2300">
    <property type="match status" value="1"/>
</dbReference>
<dbReference type="PROSITE" id="PS50259">
    <property type="entry name" value="G_PROTEIN_RECEP_F3_4"/>
    <property type="match status" value="1"/>
</dbReference>
<feature type="transmembrane region" description="Helical" evidence="9">
    <location>
        <begin position="537"/>
        <end position="559"/>
    </location>
</feature>
<sequence length="856" mass="93834">MAAQEINNRSDLLPDASLVVARVSISMAALGLARTYDTAVTLCDSGGFKAFVGQMTSASTMALALVCPQYYITTSTAASGLLSDKIKYPLFFRYASSFEQFIKASVAEYKYFGWTKLGLVTAQTGIYPTLIPTFVSYYKLHGVQIYASVYFPDYNPSISTMYYPQLRRTFEFLASTKLRVFVASMDPRQVIDMMMAANRTGLVGKDYDLLRSVSFVQNLRGPFPNDPFYQSWSPRFGAFLQHTLAYETSLYADMNVSETNPFKQSYPGSFFFANPGTNTIPSTTVLGGYDSLWAIARTFEKIISDSGSSAQGIANNTLAPKFSLDTIISTVAAYPCISGSNILTPQGDLSPNPIFNFQMNGSSFGAESAVNSSVLPYNFSTDTSSFVPDQSKFIWPGNRTFFDFPIDFPPVINDFVSWSSTAVRVVLAICAMSALVCVVASHLLFAKARRSQIAFSAPRNLALTCIGLALISICPFTLVGMERPFACHIRLWLISIGLALVLSCAFVMNLQIVRIVAIYDQSIPRAINALKSWMNRAFVIGSLVLAIIPLAVATALNAITSEAVYVEASDKYMWVCKTQTTAELALWIVGTILALLLALLVLAAYLSRHAPEIVNNSKQVGLSVLIVIILSTTSLLQSYKATSTGVQFYIEAASCIGGVVAVFGLLVFPRMLEYLSFGTKKNKQKTKTINRKRRSSSQSSASANITANIKPADDSVIAELRKQHNVFTAQALVRLGNIMPQWRTATVAIIPAPIVACITLLKLARFPIKEAQFALVKDMTSARASKIASDRTAICEMQFGHHRIHVQFCNLPKMHAWIDALGRTLKQVHAKNREAENEDAGSTDIKIITEIAVSRK</sequence>
<keyword evidence="6" id="KW-0675">Receptor</keyword>
<dbReference type="InterPro" id="IPR028082">
    <property type="entry name" value="Peripla_BP_I"/>
</dbReference>
<feature type="transmembrane region" description="Helical" evidence="9">
    <location>
        <begin position="491"/>
        <end position="516"/>
    </location>
</feature>
<evidence type="ECO:0000256" key="1">
    <source>
        <dbReference type="ARBA" id="ARBA00004141"/>
    </source>
</evidence>
<dbReference type="InterPro" id="IPR001828">
    <property type="entry name" value="ANF_lig-bd_rcpt"/>
</dbReference>
<organism evidence="11 12">
    <name type="scientific">Polyrhizophydium stewartii</name>
    <dbReference type="NCBI Taxonomy" id="2732419"/>
    <lineage>
        <taxon>Eukaryota</taxon>
        <taxon>Fungi</taxon>
        <taxon>Fungi incertae sedis</taxon>
        <taxon>Chytridiomycota</taxon>
        <taxon>Chytridiomycota incertae sedis</taxon>
        <taxon>Chytridiomycetes</taxon>
        <taxon>Rhizophydiales</taxon>
        <taxon>Rhizophydiales incertae sedis</taxon>
        <taxon>Polyrhizophydium</taxon>
    </lineage>
</organism>
<keyword evidence="7" id="KW-0325">Glycoprotein</keyword>
<evidence type="ECO:0000256" key="2">
    <source>
        <dbReference type="ARBA" id="ARBA00022692"/>
    </source>
</evidence>
<comment type="caution">
    <text evidence="11">The sequence shown here is derived from an EMBL/GenBank/DDBJ whole genome shotgun (WGS) entry which is preliminary data.</text>
</comment>
<keyword evidence="12" id="KW-1185">Reference proteome</keyword>
<evidence type="ECO:0000256" key="3">
    <source>
        <dbReference type="ARBA" id="ARBA00022989"/>
    </source>
</evidence>
<dbReference type="Pfam" id="PF00003">
    <property type="entry name" value="7tm_3"/>
    <property type="match status" value="1"/>
</dbReference>
<protein>
    <recommendedName>
        <fullName evidence="10">G-protein coupled receptors family 3 profile domain-containing protein</fullName>
    </recommendedName>
</protein>
<feature type="transmembrane region" description="Helical" evidence="9">
    <location>
        <begin position="584"/>
        <end position="607"/>
    </location>
</feature>